<dbReference type="OrthoDB" id="7615426at2"/>
<dbReference type="PANTHER" id="PTHR43646">
    <property type="entry name" value="GLYCOSYLTRANSFERASE"/>
    <property type="match status" value="1"/>
</dbReference>
<sequence length="713" mass="77835">MSAIGSVSVVVPVKDGGRYLAELLAAIPATSSSGVPVDVLIVDSGSTDGSCELARATGARVVEIEPSTFQHGRTRNLGAEWSSGDVIAFLTQDATPVAGWVDALLAGFALADDVGIVFGPHLARPDTSPMIARELAAFFATKAAPDGGPQVERAGGDAWLSNVNAAYRRDCWAAVRFPEVPYAEDQGFAGAALEAGWAKAYVPEAAVLHAHDYPPVQFARRYFDEYRGLRETIGHVEHLGVRSTTRTVRDLVAGDRAWMREQGYAPRDLARWTARSGLHHASRQVFAALGSRAHGMPPAVQRRLSLEGTVGAADPGPLAADRGPRAPISGKPIGARPVVWDAVRRYARDGAAPLLAPLPGQDADAPLHIACVIPPFDRGSGGHNSIFQTMWRLEQAGHTVSIWINDEHGHKDHERPARIRRNIREWFAPIEGPVYKEFDEWFGADVVVATGWQTAHEVVLLPNCRSRVYLIHDHESEFYATSVESRFAEASYGLDMHMICSSPWLQEIVSSRYGRTSSLFDFGVDHDVYRPIEVPRQEATILFYGRDATPRRAVSLAKLALRELADRGLEFRVLSFGNDFEIDMPVPYEHLGIRDPHELAQAYNEATVGLVLSLTNYSLIPQEMLACGLPCVDLEGISAEGVFGADGPVSLSPFDPIALADRVERLLTDRAEWQRRHEAGLAFVQGRTWDVAARQVEAGIREALALRLAAPSR</sequence>
<dbReference type="RefSeq" id="WP_107568541.1">
    <property type="nucleotide sequence ID" value="NZ_PYYB01000001.1"/>
</dbReference>
<dbReference type="PANTHER" id="PTHR43646:SF2">
    <property type="entry name" value="GLYCOSYLTRANSFERASE 2-LIKE DOMAIN-CONTAINING PROTEIN"/>
    <property type="match status" value="1"/>
</dbReference>
<keyword evidence="2" id="KW-1003">Cell membrane</keyword>
<evidence type="ECO:0000259" key="10">
    <source>
        <dbReference type="Pfam" id="PF00535"/>
    </source>
</evidence>
<evidence type="ECO:0000256" key="9">
    <source>
        <dbReference type="ARBA" id="ARBA00040345"/>
    </source>
</evidence>
<dbReference type="InterPro" id="IPR029044">
    <property type="entry name" value="Nucleotide-diphossugar_trans"/>
</dbReference>
<dbReference type="CDD" id="cd03801">
    <property type="entry name" value="GT4_PimA-like"/>
    <property type="match status" value="1"/>
</dbReference>
<dbReference type="Pfam" id="PF00535">
    <property type="entry name" value="Glycos_transf_2"/>
    <property type="match status" value="1"/>
</dbReference>
<name>A0A2T4UKY6_9ACTN</name>
<feature type="domain" description="Glycosyltransferase 2-like" evidence="10">
    <location>
        <begin position="8"/>
        <end position="126"/>
    </location>
</feature>
<dbReference type="Pfam" id="PF22772">
    <property type="entry name" value="WsaF_C"/>
    <property type="match status" value="1"/>
</dbReference>
<comment type="subcellular location">
    <subcellularLocation>
        <location evidence="1">Cell membrane</location>
    </subcellularLocation>
</comment>
<dbReference type="Gene3D" id="3.40.50.11090">
    <property type="match status" value="1"/>
</dbReference>
<dbReference type="EMBL" id="PYYB01000001">
    <property type="protein sequence ID" value="PTL59897.1"/>
    <property type="molecule type" value="Genomic_DNA"/>
</dbReference>
<proteinExistence type="inferred from homology"/>
<dbReference type="InterPro" id="IPR001173">
    <property type="entry name" value="Glyco_trans_2-like"/>
</dbReference>
<organism evidence="12 13">
    <name type="scientific">Paraconexibacter algicola</name>
    <dbReference type="NCBI Taxonomy" id="2133960"/>
    <lineage>
        <taxon>Bacteria</taxon>
        <taxon>Bacillati</taxon>
        <taxon>Actinomycetota</taxon>
        <taxon>Thermoleophilia</taxon>
        <taxon>Solirubrobacterales</taxon>
        <taxon>Paraconexibacteraceae</taxon>
        <taxon>Paraconexibacter</taxon>
    </lineage>
</organism>
<dbReference type="Proteomes" id="UP000240739">
    <property type="component" value="Unassembled WGS sequence"/>
</dbReference>
<evidence type="ECO:0000256" key="8">
    <source>
        <dbReference type="ARBA" id="ARBA00038120"/>
    </source>
</evidence>
<keyword evidence="3" id="KW-0328">Glycosyltransferase</keyword>
<evidence type="ECO:0000313" key="13">
    <source>
        <dbReference type="Proteomes" id="UP000240739"/>
    </source>
</evidence>
<evidence type="ECO:0000313" key="12">
    <source>
        <dbReference type="EMBL" id="PTL59897.1"/>
    </source>
</evidence>
<dbReference type="AlphaFoldDB" id="A0A2T4UKY6"/>
<dbReference type="SUPFAM" id="SSF53448">
    <property type="entry name" value="Nucleotide-diphospho-sugar transferases"/>
    <property type="match status" value="1"/>
</dbReference>
<evidence type="ECO:0000256" key="7">
    <source>
        <dbReference type="ARBA" id="ARBA00037904"/>
    </source>
</evidence>
<evidence type="ECO:0000256" key="2">
    <source>
        <dbReference type="ARBA" id="ARBA00022475"/>
    </source>
</evidence>
<comment type="pathway">
    <text evidence="7">Carotenoid biosynthesis; staphyloxanthin biosynthesis; staphyloxanthin from farnesyl diphosphate: step 4/5.</text>
</comment>
<dbReference type="GO" id="GO:0005886">
    <property type="term" value="C:plasma membrane"/>
    <property type="evidence" value="ECO:0007669"/>
    <property type="project" value="UniProtKB-SubCell"/>
</dbReference>
<accession>A0A2T4UKY6</accession>
<protein>
    <recommendedName>
        <fullName evidence="9">4,4'-diaponeurosporenoate glycosyltransferase</fullName>
    </recommendedName>
</protein>
<evidence type="ECO:0000256" key="5">
    <source>
        <dbReference type="ARBA" id="ARBA00023136"/>
    </source>
</evidence>
<evidence type="ECO:0000256" key="4">
    <source>
        <dbReference type="ARBA" id="ARBA00022679"/>
    </source>
</evidence>
<dbReference type="Gene3D" id="3.40.50.2000">
    <property type="entry name" value="Glycogen Phosphorylase B"/>
    <property type="match status" value="1"/>
</dbReference>
<gene>
    <name evidence="12" type="ORF">C7Y72_09670</name>
</gene>
<dbReference type="SUPFAM" id="SSF53756">
    <property type="entry name" value="UDP-Glycosyltransferase/glycogen phosphorylase"/>
    <property type="match status" value="1"/>
</dbReference>
<dbReference type="Gene3D" id="3.90.550.10">
    <property type="entry name" value="Spore Coat Polysaccharide Biosynthesis Protein SpsA, Chain A"/>
    <property type="match status" value="1"/>
</dbReference>
<evidence type="ECO:0000256" key="6">
    <source>
        <dbReference type="ARBA" id="ARBA00037281"/>
    </source>
</evidence>
<evidence type="ECO:0000256" key="3">
    <source>
        <dbReference type="ARBA" id="ARBA00022676"/>
    </source>
</evidence>
<evidence type="ECO:0000256" key="1">
    <source>
        <dbReference type="ARBA" id="ARBA00004236"/>
    </source>
</evidence>
<keyword evidence="5" id="KW-0472">Membrane</keyword>
<feature type="domain" description="WsaF C-terminal" evidence="11">
    <location>
        <begin position="540"/>
        <end position="632"/>
    </location>
</feature>
<dbReference type="GO" id="GO:0016757">
    <property type="term" value="F:glycosyltransferase activity"/>
    <property type="evidence" value="ECO:0007669"/>
    <property type="project" value="UniProtKB-KW"/>
</dbReference>
<evidence type="ECO:0000259" key="11">
    <source>
        <dbReference type="Pfam" id="PF22772"/>
    </source>
</evidence>
<keyword evidence="13" id="KW-1185">Reference proteome</keyword>
<comment type="similarity">
    <text evidence="8">Belongs to the glycosyltransferase 2 family. CrtQ subfamily.</text>
</comment>
<dbReference type="InterPro" id="IPR055050">
    <property type="entry name" value="WsaF_C"/>
</dbReference>
<keyword evidence="4" id="KW-0808">Transferase</keyword>
<reference evidence="12 13" key="1">
    <citation type="submission" date="2018-03" db="EMBL/GenBank/DDBJ databases">
        <title>Aquarubrobacter algicola gen. nov., sp. nov., a novel actinobacterium isolated from shallow eutrophic lake during the end of cyanobacterial harmful algal blooms.</title>
        <authorList>
            <person name="Chun S.J."/>
        </authorList>
    </citation>
    <scope>NUCLEOTIDE SEQUENCE [LARGE SCALE GENOMIC DNA]</scope>
    <source>
        <strain evidence="12 13">Seoho-28</strain>
    </source>
</reference>
<comment type="caution">
    <text evidence="12">The sequence shown here is derived from an EMBL/GenBank/DDBJ whole genome shotgun (WGS) entry which is preliminary data.</text>
</comment>
<comment type="function">
    <text evidence="6">Catalyzes the glycosylation of 4,4'-diaponeurosporenoate, i.e. the esterification of glucose at the C1'' position with the carboxyl group of 4,4'-diaponeurosporenic acid, to form glycosyl-4,4'-diaponeurosporenoate. This is a step in the biosynthesis of staphyloxanthin, an orange pigment present in most staphylococci strains.</text>
</comment>